<reference evidence="2" key="3">
    <citation type="journal article" date="2018" name="Plant J.">
        <title>The Sorghum bicolor reference genome: improved assembly, gene annotations, a transcriptome atlas, and signatures of genome organization.</title>
        <authorList>
            <person name="McCormick R.F."/>
            <person name="Truong S.K."/>
            <person name="Sreedasyam A."/>
            <person name="Jenkins J."/>
            <person name="Shu S."/>
            <person name="Sims D."/>
            <person name="Kennedy M."/>
            <person name="Amirebrahimi M."/>
            <person name="Weers B.D."/>
            <person name="McKinley B."/>
            <person name="Mattison A."/>
            <person name="Morishige D.T."/>
            <person name="Grimwood J."/>
            <person name="Schmutz J."/>
            <person name="Mullet J.E."/>
        </authorList>
    </citation>
    <scope>NUCLEOTIDE SEQUENCE [LARGE SCALE GENOMIC DNA]</scope>
    <source>
        <strain evidence="2">cv. BTx623</strain>
    </source>
</reference>
<gene>
    <name evidence="1" type="ORF">SORBI_3004G177900</name>
</gene>
<evidence type="ECO:0000313" key="2">
    <source>
        <dbReference type="Proteomes" id="UP000000768"/>
    </source>
</evidence>
<dbReference type="Gramene" id="KXG30421">
    <property type="protein sequence ID" value="KXG30421"/>
    <property type="gene ID" value="SORBI_3004G177900"/>
</dbReference>
<reference evidence="1" key="2">
    <citation type="submission" date="2017-02" db="EMBL/GenBank/DDBJ databases">
        <title>WGS assembly of Sorghum bicolor.</title>
        <authorList>
            <person name="Paterson A."/>
            <person name="Mullet J."/>
            <person name="Bowers J."/>
            <person name="Bruggmann R."/>
            <person name="Dubchak I."/>
            <person name="Grimwood J."/>
            <person name="Gundlach H."/>
            <person name="Haberer G."/>
            <person name="Hellsten U."/>
            <person name="Mitros T."/>
            <person name="Poliakov A."/>
            <person name="Schmutz J."/>
            <person name="Spannagl M."/>
            <person name="Tang H."/>
            <person name="Wang X."/>
            <person name="Wicker T."/>
            <person name="Bharti A."/>
            <person name="Chapman J."/>
            <person name="Feltus F."/>
            <person name="Gowik U."/>
            <person name="Grigoriev I."/>
            <person name="Lyons E."/>
            <person name="Maher C."/>
            <person name="Martis M."/>
            <person name="Narechania A."/>
            <person name="Otillar R."/>
            <person name="Penning B."/>
            <person name="Salamov A."/>
            <person name="Wang Y."/>
            <person name="Zhang L."/>
            <person name="Carpita N."/>
            <person name="Freeling M."/>
            <person name="Gingle A."/>
            <person name="Hash C."/>
            <person name="Keller B."/>
            <person name="Klein P."/>
            <person name="Kresovich S."/>
            <person name="Mccann M."/>
            <person name="Ming R."/>
            <person name="Peterson D."/>
            <person name="Rahman M."/>
            <person name="Ware D."/>
            <person name="Westhoff P."/>
            <person name="Mayer K."/>
            <person name="Messing J."/>
            <person name="Sims D."/>
            <person name="Jenkins J."/>
            <person name="Shu S."/>
            <person name="Rokhsar D."/>
        </authorList>
    </citation>
    <scope>NUCLEOTIDE SEQUENCE</scope>
</reference>
<keyword evidence="2" id="KW-1185">Reference proteome</keyword>
<dbReference type="InParanoid" id="A0A194YQF0"/>
<dbReference type="AlphaFoldDB" id="A0A194YQF0"/>
<proteinExistence type="predicted"/>
<protein>
    <submittedName>
        <fullName evidence="1">Uncharacterized protein</fullName>
    </submittedName>
</protein>
<dbReference type="Proteomes" id="UP000000768">
    <property type="component" value="Chromosome 4"/>
</dbReference>
<name>A0A194YQF0_SORBI</name>
<dbReference type="EMBL" id="CM000763">
    <property type="protein sequence ID" value="KXG30420.1"/>
    <property type="molecule type" value="Genomic_DNA"/>
</dbReference>
<reference evidence="1 2" key="1">
    <citation type="journal article" date="2009" name="Nature">
        <title>The Sorghum bicolor genome and the diversification of grasses.</title>
        <authorList>
            <person name="Paterson A.H."/>
            <person name="Bowers J.E."/>
            <person name="Bruggmann R."/>
            <person name="Dubchak I."/>
            <person name="Grimwood J."/>
            <person name="Gundlach H."/>
            <person name="Haberer G."/>
            <person name="Hellsten U."/>
            <person name="Mitros T."/>
            <person name="Poliakov A."/>
            <person name="Schmutz J."/>
            <person name="Spannagl M."/>
            <person name="Tang H."/>
            <person name="Wang X."/>
            <person name="Wicker T."/>
            <person name="Bharti A.K."/>
            <person name="Chapman J."/>
            <person name="Feltus F.A."/>
            <person name="Gowik U."/>
            <person name="Grigoriev I.V."/>
            <person name="Lyons E."/>
            <person name="Maher C.A."/>
            <person name="Martis M."/>
            <person name="Narechania A."/>
            <person name="Otillar R.P."/>
            <person name="Penning B.W."/>
            <person name="Salamov A.A."/>
            <person name="Wang Y."/>
            <person name="Zhang L."/>
            <person name="Carpita N.C."/>
            <person name="Freeling M."/>
            <person name="Gingle A.R."/>
            <person name="Hash C.T."/>
            <person name="Keller B."/>
            <person name="Klein P."/>
            <person name="Kresovich S."/>
            <person name="McCann M.C."/>
            <person name="Ming R."/>
            <person name="Peterson D.G."/>
            <person name="Mehboob-ur-Rahman"/>
            <person name="Ware D."/>
            <person name="Westhoff P."/>
            <person name="Mayer K.F."/>
            <person name="Messing J."/>
            <person name="Rokhsar D.S."/>
        </authorList>
    </citation>
    <scope>NUCLEOTIDE SEQUENCE [LARGE SCALE GENOMIC DNA]</scope>
    <source>
        <strain evidence="2">cv. BTx623</strain>
    </source>
</reference>
<evidence type="ECO:0000313" key="1">
    <source>
        <dbReference type="EMBL" id="KXG30421.1"/>
    </source>
</evidence>
<accession>A0A194YQF0</accession>
<organism evidence="1 2">
    <name type="scientific">Sorghum bicolor</name>
    <name type="common">Sorghum</name>
    <name type="synonym">Sorghum vulgare</name>
    <dbReference type="NCBI Taxonomy" id="4558"/>
    <lineage>
        <taxon>Eukaryota</taxon>
        <taxon>Viridiplantae</taxon>
        <taxon>Streptophyta</taxon>
        <taxon>Embryophyta</taxon>
        <taxon>Tracheophyta</taxon>
        <taxon>Spermatophyta</taxon>
        <taxon>Magnoliopsida</taxon>
        <taxon>Liliopsida</taxon>
        <taxon>Poales</taxon>
        <taxon>Poaceae</taxon>
        <taxon>PACMAD clade</taxon>
        <taxon>Panicoideae</taxon>
        <taxon>Andropogonodae</taxon>
        <taxon>Andropogoneae</taxon>
        <taxon>Sorghinae</taxon>
        <taxon>Sorghum</taxon>
    </lineage>
</organism>
<sequence length="90" mass="9477">MCPSPPLHDVALDHCHGRPHRCRGGLEPWGGRDPGLGRHGAGDHLVGARPQRARSLLGLCAASWPGATLGWVCSILAGAEVDDAEPRTRS</sequence>
<dbReference type="EMBL" id="CM000763">
    <property type="protein sequence ID" value="KXG30421.1"/>
    <property type="molecule type" value="Genomic_DNA"/>
</dbReference>
<dbReference type="Gramene" id="KXG30420">
    <property type="protein sequence ID" value="KXG30420"/>
    <property type="gene ID" value="SORBI_3004G177900"/>
</dbReference>